<dbReference type="EMBL" id="JAIXCQ010000004">
    <property type="protein sequence ID" value="MCA5893180.1"/>
    <property type="molecule type" value="Genomic_DNA"/>
</dbReference>
<name>A0ABS7ZH88_9MICO</name>
<evidence type="ECO:0000313" key="3">
    <source>
        <dbReference type="EMBL" id="MCA5893180.1"/>
    </source>
</evidence>
<gene>
    <name evidence="3" type="ORF">LEP48_07390</name>
</gene>
<sequence length="157" mass="16653">MGLLLGTFGVGLVSAILPVVNLEVYLGVVGAQVSGTAPAARLVALALAAGAGQTLGKLVWYLLGARSLESRWVRHKLDLRGRRRRFESWRDRIADRPWLSALVLLASSVVGIPPLLIMAVVAGSLRVPLVVFVPTVALGRALRAWCLLAGVGTLVGW</sequence>
<feature type="domain" description="VTT" evidence="2">
    <location>
        <begin position="23"/>
        <end position="144"/>
    </location>
</feature>
<protein>
    <submittedName>
        <fullName evidence="3">VTT domain-containing protein</fullName>
    </submittedName>
</protein>
<dbReference type="Pfam" id="PF09335">
    <property type="entry name" value="VTT_dom"/>
    <property type="match status" value="1"/>
</dbReference>
<evidence type="ECO:0000256" key="1">
    <source>
        <dbReference type="SAM" id="Phobius"/>
    </source>
</evidence>
<evidence type="ECO:0000259" key="2">
    <source>
        <dbReference type="Pfam" id="PF09335"/>
    </source>
</evidence>
<keyword evidence="1" id="KW-1133">Transmembrane helix</keyword>
<organism evidence="3 4">
    <name type="scientific">Isoptericola luteus</name>
    <dbReference type="NCBI Taxonomy" id="2879484"/>
    <lineage>
        <taxon>Bacteria</taxon>
        <taxon>Bacillati</taxon>
        <taxon>Actinomycetota</taxon>
        <taxon>Actinomycetes</taxon>
        <taxon>Micrococcales</taxon>
        <taxon>Promicromonosporaceae</taxon>
        <taxon>Isoptericola</taxon>
    </lineage>
</organism>
<reference evidence="3 4" key="1">
    <citation type="submission" date="2021-09" db="EMBL/GenBank/DDBJ databases">
        <title>Isoptericola luteus sp. nov., a novel bacterium isolated from Harbin, the capital city of Heilongjiang province.</title>
        <authorList>
            <person name="Li J."/>
        </authorList>
    </citation>
    <scope>NUCLEOTIDE SEQUENCE [LARGE SCALE GENOMIC DNA]</scope>
    <source>
        <strain evidence="3 4">NEAU-Y5</strain>
    </source>
</reference>
<accession>A0ABS7ZH88</accession>
<keyword evidence="1" id="KW-0812">Transmembrane</keyword>
<dbReference type="RefSeq" id="WP_225564949.1">
    <property type="nucleotide sequence ID" value="NZ_JAIXCQ010000004.1"/>
</dbReference>
<feature type="transmembrane region" description="Helical" evidence="1">
    <location>
        <begin position="39"/>
        <end position="63"/>
    </location>
</feature>
<evidence type="ECO:0000313" key="4">
    <source>
        <dbReference type="Proteomes" id="UP001319870"/>
    </source>
</evidence>
<feature type="transmembrane region" description="Helical" evidence="1">
    <location>
        <begin position="98"/>
        <end position="123"/>
    </location>
</feature>
<dbReference type="Proteomes" id="UP001319870">
    <property type="component" value="Unassembled WGS sequence"/>
</dbReference>
<keyword evidence="1" id="KW-0472">Membrane</keyword>
<proteinExistence type="predicted"/>
<dbReference type="InterPro" id="IPR032816">
    <property type="entry name" value="VTT_dom"/>
</dbReference>
<keyword evidence="4" id="KW-1185">Reference proteome</keyword>
<comment type="caution">
    <text evidence="3">The sequence shown here is derived from an EMBL/GenBank/DDBJ whole genome shotgun (WGS) entry which is preliminary data.</text>
</comment>